<comment type="subcellular location">
    <subcellularLocation>
        <location evidence="1">Membrane</location>
        <topology evidence="1">Multi-pass membrane protein</topology>
    </subcellularLocation>
</comment>
<feature type="transmembrane region" description="Helical" evidence="6">
    <location>
        <begin position="449"/>
        <end position="467"/>
    </location>
</feature>
<feature type="transmembrane region" description="Helical" evidence="6">
    <location>
        <begin position="384"/>
        <end position="406"/>
    </location>
</feature>
<dbReference type="EMBL" id="KL584829">
    <property type="protein sequence ID" value="KEQ64313.1"/>
    <property type="molecule type" value="Genomic_DNA"/>
</dbReference>
<gene>
    <name evidence="7" type="ORF">M437DRAFT_83249</name>
</gene>
<dbReference type="InterPro" id="IPR002293">
    <property type="entry name" value="AA/rel_permease1"/>
</dbReference>
<feature type="transmembrane region" description="Helical" evidence="6">
    <location>
        <begin position="339"/>
        <end position="363"/>
    </location>
</feature>
<dbReference type="AlphaFoldDB" id="A0A074VV16"/>
<dbReference type="GeneID" id="63921271"/>
<dbReference type="Pfam" id="PF13520">
    <property type="entry name" value="AA_permease_2"/>
    <property type="match status" value="1"/>
</dbReference>
<dbReference type="PANTHER" id="PTHR45649:SF28">
    <property type="entry name" value="TRANSPORTER, PUTATIVE (EUROFUNG)-RELATED"/>
    <property type="match status" value="1"/>
</dbReference>
<evidence type="ECO:0000256" key="2">
    <source>
        <dbReference type="ARBA" id="ARBA00022448"/>
    </source>
</evidence>
<dbReference type="GO" id="GO:0016020">
    <property type="term" value="C:membrane"/>
    <property type="evidence" value="ECO:0007669"/>
    <property type="project" value="UniProtKB-SubCell"/>
</dbReference>
<keyword evidence="5 6" id="KW-0472">Membrane</keyword>
<keyword evidence="4 6" id="KW-1133">Transmembrane helix</keyword>
<dbReference type="Gene3D" id="1.20.1740.10">
    <property type="entry name" value="Amino acid/polyamine transporter I"/>
    <property type="match status" value="1"/>
</dbReference>
<keyword evidence="3 6" id="KW-0812">Transmembrane</keyword>
<keyword evidence="8" id="KW-1185">Reference proteome</keyword>
<dbReference type="GO" id="GO:0022857">
    <property type="term" value="F:transmembrane transporter activity"/>
    <property type="evidence" value="ECO:0007669"/>
    <property type="project" value="InterPro"/>
</dbReference>
<reference evidence="7 8" key="1">
    <citation type="journal article" date="2014" name="BMC Genomics">
        <title>Genome sequencing of four Aureobasidium pullulans varieties: biotechnological potential, stress tolerance, and description of new species.</title>
        <authorList>
            <person name="Gostin Ar C."/>
            <person name="Ohm R.A."/>
            <person name="Kogej T."/>
            <person name="Sonjak S."/>
            <person name="Turk M."/>
            <person name="Zajc J."/>
            <person name="Zalar P."/>
            <person name="Grube M."/>
            <person name="Sun H."/>
            <person name="Han J."/>
            <person name="Sharma A."/>
            <person name="Chiniquy J."/>
            <person name="Ngan C.Y."/>
            <person name="Lipzen A."/>
            <person name="Barry K."/>
            <person name="Grigoriev I.V."/>
            <person name="Gunde-Cimerman N."/>
        </authorList>
    </citation>
    <scope>NUCLEOTIDE SEQUENCE [LARGE SCALE GENOMIC DNA]</scope>
    <source>
        <strain evidence="7 8">CBS 110374</strain>
    </source>
</reference>
<feature type="transmembrane region" description="Helical" evidence="6">
    <location>
        <begin position="136"/>
        <end position="162"/>
    </location>
</feature>
<proteinExistence type="predicted"/>
<dbReference type="HOGENOM" id="CLU_004495_5_0_1"/>
<evidence type="ECO:0000313" key="7">
    <source>
        <dbReference type="EMBL" id="KEQ64313.1"/>
    </source>
</evidence>
<feature type="transmembrane region" description="Helical" evidence="6">
    <location>
        <begin position="174"/>
        <end position="193"/>
    </location>
</feature>
<name>A0A074VV16_AURM1</name>
<feature type="transmembrane region" description="Helical" evidence="6">
    <location>
        <begin position="82"/>
        <end position="103"/>
    </location>
</feature>
<dbReference type="PIRSF" id="PIRSF006060">
    <property type="entry name" value="AA_transporter"/>
    <property type="match status" value="1"/>
</dbReference>
<feature type="transmembrane region" description="Helical" evidence="6">
    <location>
        <begin position="51"/>
        <end position="67"/>
    </location>
</feature>
<feature type="transmembrane region" description="Helical" evidence="6">
    <location>
        <begin position="487"/>
        <end position="506"/>
    </location>
</feature>
<evidence type="ECO:0000256" key="5">
    <source>
        <dbReference type="ARBA" id="ARBA00023136"/>
    </source>
</evidence>
<feature type="transmembrane region" description="Helical" evidence="6">
    <location>
        <begin position="412"/>
        <end position="437"/>
    </location>
</feature>
<feature type="transmembrane region" description="Helical" evidence="6">
    <location>
        <begin position="242"/>
        <end position="264"/>
    </location>
</feature>
<feature type="transmembrane region" description="Helical" evidence="6">
    <location>
        <begin position="200"/>
        <end position="222"/>
    </location>
</feature>
<dbReference type="RefSeq" id="XP_040881336.1">
    <property type="nucleotide sequence ID" value="XM_041027898.1"/>
</dbReference>
<protein>
    <submittedName>
        <fullName evidence="7">Amino acid transporter</fullName>
    </submittedName>
</protein>
<dbReference type="STRING" id="1043003.A0A074VV16"/>
<evidence type="ECO:0000256" key="1">
    <source>
        <dbReference type="ARBA" id="ARBA00004141"/>
    </source>
</evidence>
<evidence type="ECO:0000256" key="4">
    <source>
        <dbReference type="ARBA" id="ARBA00022989"/>
    </source>
</evidence>
<evidence type="ECO:0000256" key="3">
    <source>
        <dbReference type="ARBA" id="ARBA00022692"/>
    </source>
</evidence>
<evidence type="ECO:0000313" key="8">
    <source>
        <dbReference type="Proteomes" id="UP000030672"/>
    </source>
</evidence>
<keyword evidence="2" id="KW-0813">Transport</keyword>
<accession>A0A074VV16</accession>
<sequence>MSEDSIKASLPSVADEKCLSKPRTHSDNGVGEIQDLSRLGYTPEMTKNRSMLTLLFQSLAIAAIPYGEGSPLMSAIYGGGQLSIFVGWIVVCILDECIALSLAELASRYPTSAGPYYWTFQLSSPKARTALSFVNAWTWLIGNWTITLSVNFGFASLIAGAVGMYHPDYVMKDWELLLIFYALVIATVFICALGNKFLPMVDTICAAFTAISILIILIALSVKADAGRHSASYALSHYDKSFSGYGGFTFFIGLLPAAYCFSALGMIASMAEECDNPSVKVPRALALCVPVGGIAGLFFVVPICVLLPNLADIITAPAGQALPFIFHKIMGSPGGGLGLTFLVLLITLFCSISITVAASRCTWAAARDHALPFAGTFAKVNDKLGVPVNALLLVTLIQLLLGLINLGSSSAFTAFVSVGVIGLAVSYAIPIILSVLASRREVNTAKWNLGNAIGYATNILAVVWIGFELVLFSMPGALPVTVVSMNYASVVLVGFLGLAGVFYVVYARKVYKGPPESDAIE</sequence>
<evidence type="ECO:0000256" key="6">
    <source>
        <dbReference type="SAM" id="Phobius"/>
    </source>
</evidence>
<feature type="transmembrane region" description="Helical" evidence="6">
    <location>
        <begin position="284"/>
        <end position="308"/>
    </location>
</feature>
<dbReference type="PANTHER" id="PTHR45649">
    <property type="entry name" value="AMINO-ACID PERMEASE BAT1"/>
    <property type="match status" value="1"/>
</dbReference>
<organism evidence="7 8">
    <name type="scientific">Aureobasidium melanogenum (strain CBS 110374)</name>
    <name type="common">Aureobasidium pullulans var. melanogenum</name>
    <dbReference type="NCBI Taxonomy" id="1043003"/>
    <lineage>
        <taxon>Eukaryota</taxon>
        <taxon>Fungi</taxon>
        <taxon>Dikarya</taxon>
        <taxon>Ascomycota</taxon>
        <taxon>Pezizomycotina</taxon>
        <taxon>Dothideomycetes</taxon>
        <taxon>Dothideomycetidae</taxon>
        <taxon>Dothideales</taxon>
        <taxon>Saccotheciaceae</taxon>
        <taxon>Aureobasidium</taxon>
    </lineage>
</organism>
<dbReference type="Proteomes" id="UP000030672">
    <property type="component" value="Unassembled WGS sequence"/>
</dbReference>